<dbReference type="SUPFAM" id="SSF56112">
    <property type="entry name" value="Protein kinase-like (PK-like)"/>
    <property type="match status" value="1"/>
</dbReference>
<dbReference type="PANTHER" id="PTHR24359">
    <property type="entry name" value="SERINE/THREONINE-PROTEIN KINASE SBK1"/>
    <property type="match status" value="1"/>
</dbReference>
<keyword evidence="4" id="KW-1185">Reference proteome</keyword>
<dbReference type="SMART" id="SM00220">
    <property type="entry name" value="S_TKc"/>
    <property type="match status" value="1"/>
</dbReference>
<feature type="domain" description="Protein kinase" evidence="2">
    <location>
        <begin position="347"/>
        <end position="685"/>
    </location>
</feature>
<evidence type="ECO:0000259" key="2">
    <source>
        <dbReference type="PROSITE" id="PS50011"/>
    </source>
</evidence>
<dbReference type="GO" id="GO:0005524">
    <property type="term" value="F:ATP binding"/>
    <property type="evidence" value="ECO:0007669"/>
    <property type="project" value="InterPro"/>
</dbReference>
<dbReference type="PANTHER" id="PTHR24359:SF1">
    <property type="entry name" value="INHIBITOR OF NUCLEAR FACTOR KAPPA-B KINASE EPSILON SUBUNIT HOMOLOG 1-RELATED"/>
    <property type="match status" value="1"/>
</dbReference>
<feature type="region of interest" description="Disordered" evidence="1">
    <location>
        <begin position="725"/>
        <end position="752"/>
    </location>
</feature>
<sequence length="791" mass="89405">MKATRAVLDSLGKEYRRVRKSVSFNRSGSASNHGGTGTSSEQRFDDVQLAESNPSRDAIRGNEMLGVPWSNPNGYDGWTEQSSRTAVDGGEQLQREVKGDFATDGELSGMAAHLSQSSVARPPHIDIVYYESEPEPSSPCPAAEAPLAEASRKLNAVKEELYQAVVTAYDPSFDYIPTNRFRDILNLDTIRAILPACIASLDHSTPDGLDEIERRAEMIYGIRKDGVDVVKAPVSYTKILAVLIMSRKSDKLQTFLDHELHNSKLPVINKSPHAGAYQFYLRDSDEPLRCFDGWDVDELNTFYDRQWRVLAPIFFRKREADKTVLHYQFLKRAPLPFKEIDSTTEPERNTGNSHGGHFGEVFFVEIDRYHHDLPSYSSNKDNPRFAVKKLRSRATREDFDHEVKILKRLSTFSNVNLVKLLFTMELELQDPRKNEFFLVFPLASGDMNDLWKTDQPRGSRVDFVRWVAGQCLGVTQALGVVHGIFLNEAEKSQSTDPYYGIHADIKPGNLLWYKDWDDGVNKADYELGILQLADFGISNFHHTESRSNALLRAHTRTYRAPEIELGQRISRSFDIWGLGCVFIEFISWVVLGKPTDEFSNARARYSTSLEGIAQDTFYELKPGETKTKADLNTAVKDRATELSHNPSCTQFVRDFVDLVLQGMLVVEDKPLRDSWKDVDRSHPRQLVAKDSPATSSSTKTPPVPKERFSCEDVIIKLEEMMRKGEEDPSYYTAAKPLSPHAKKTLRSQEVTVEERRDVLLKKRQSLVRPSLSRQNLPGAANGANKVTSPFG</sequence>
<dbReference type="InterPro" id="IPR000719">
    <property type="entry name" value="Prot_kinase_dom"/>
</dbReference>
<proteinExistence type="predicted"/>
<dbReference type="GO" id="GO:0004674">
    <property type="term" value="F:protein serine/threonine kinase activity"/>
    <property type="evidence" value="ECO:0007669"/>
    <property type="project" value="TreeGrafter"/>
</dbReference>
<dbReference type="AlphaFoldDB" id="A0AAE0MJ45"/>
<keyword evidence="3" id="KW-0418">Kinase</keyword>
<dbReference type="InterPro" id="IPR011009">
    <property type="entry name" value="Kinase-like_dom_sf"/>
</dbReference>
<evidence type="ECO:0000256" key="1">
    <source>
        <dbReference type="SAM" id="MobiDB-lite"/>
    </source>
</evidence>
<dbReference type="EMBL" id="JAUEPO010000002">
    <property type="protein sequence ID" value="KAK3334085.1"/>
    <property type="molecule type" value="Genomic_DNA"/>
</dbReference>
<feature type="region of interest" description="Disordered" evidence="1">
    <location>
        <begin position="19"/>
        <end position="90"/>
    </location>
</feature>
<comment type="caution">
    <text evidence="3">The sequence shown here is derived from an EMBL/GenBank/DDBJ whole genome shotgun (WGS) entry which is preliminary data.</text>
</comment>
<feature type="region of interest" description="Disordered" evidence="1">
    <location>
        <begin position="765"/>
        <end position="791"/>
    </location>
</feature>
<gene>
    <name evidence="3" type="ORF">B0T19DRAFT_145969</name>
</gene>
<protein>
    <submittedName>
        <fullName evidence="3">Kinase-like domain-containing protein</fullName>
    </submittedName>
</protein>
<evidence type="ECO:0000313" key="4">
    <source>
        <dbReference type="Proteomes" id="UP001286456"/>
    </source>
</evidence>
<keyword evidence="3" id="KW-0808">Transferase</keyword>
<feature type="region of interest" description="Disordered" evidence="1">
    <location>
        <begin position="675"/>
        <end position="705"/>
    </location>
</feature>
<organism evidence="3 4">
    <name type="scientific">Cercophora scortea</name>
    <dbReference type="NCBI Taxonomy" id="314031"/>
    <lineage>
        <taxon>Eukaryota</taxon>
        <taxon>Fungi</taxon>
        <taxon>Dikarya</taxon>
        <taxon>Ascomycota</taxon>
        <taxon>Pezizomycotina</taxon>
        <taxon>Sordariomycetes</taxon>
        <taxon>Sordariomycetidae</taxon>
        <taxon>Sordariales</taxon>
        <taxon>Lasiosphaeriaceae</taxon>
        <taxon>Cercophora</taxon>
    </lineage>
</organism>
<dbReference type="Proteomes" id="UP001286456">
    <property type="component" value="Unassembled WGS sequence"/>
</dbReference>
<feature type="compositionally biased region" description="Polar residues" evidence="1">
    <location>
        <begin position="22"/>
        <end position="41"/>
    </location>
</feature>
<dbReference type="Pfam" id="PF00069">
    <property type="entry name" value="Pkinase"/>
    <property type="match status" value="1"/>
</dbReference>
<dbReference type="Gene3D" id="1.10.510.10">
    <property type="entry name" value="Transferase(Phosphotransferase) domain 1"/>
    <property type="match status" value="1"/>
</dbReference>
<dbReference type="PROSITE" id="PS50011">
    <property type="entry name" value="PROTEIN_KINASE_DOM"/>
    <property type="match status" value="1"/>
</dbReference>
<evidence type="ECO:0000313" key="3">
    <source>
        <dbReference type="EMBL" id="KAK3334085.1"/>
    </source>
</evidence>
<reference evidence="3" key="2">
    <citation type="submission" date="2023-06" db="EMBL/GenBank/DDBJ databases">
        <authorList>
            <consortium name="Lawrence Berkeley National Laboratory"/>
            <person name="Haridas S."/>
            <person name="Hensen N."/>
            <person name="Bonometti L."/>
            <person name="Westerberg I."/>
            <person name="Brannstrom I.O."/>
            <person name="Guillou S."/>
            <person name="Cros-Aarteil S."/>
            <person name="Calhoun S."/>
            <person name="Kuo A."/>
            <person name="Mondo S."/>
            <person name="Pangilinan J."/>
            <person name="Riley R."/>
            <person name="Labutti K."/>
            <person name="Andreopoulos B."/>
            <person name="Lipzen A."/>
            <person name="Chen C."/>
            <person name="Yanf M."/>
            <person name="Daum C."/>
            <person name="Ng V."/>
            <person name="Clum A."/>
            <person name="Steindorff A."/>
            <person name="Ohm R."/>
            <person name="Martin F."/>
            <person name="Silar P."/>
            <person name="Natvig D."/>
            <person name="Lalanne C."/>
            <person name="Gautier V."/>
            <person name="Ament-Velasquez S.L."/>
            <person name="Kruys A."/>
            <person name="Hutchinson M.I."/>
            <person name="Powell A.J."/>
            <person name="Barry K."/>
            <person name="Miller A.N."/>
            <person name="Grigoriev I.V."/>
            <person name="Debuchy R."/>
            <person name="Gladieux P."/>
            <person name="Thoren M.H."/>
            <person name="Johannesson H."/>
        </authorList>
    </citation>
    <scope>NUCLEOTIDE SEQUENCE</scope>
    <source>
        <strain evidence="3">SMH4131-1</strain>
    </source>
</reference>
<feature type="compositionally biased region" description="Low complexity" evidence="1">
    <location>
        <begin position="689"/>
        <end position="700"/>
    </location>
</feature>
<accession>A0AAE0MJ45</accession>
<reference evidence="3" key="1">
    <citation type="journal article" date="2023" name="Mol. Phylogenet. Evol.">
        <title>Genome-scale phylogeny and comparative genomics of the fungal order Sordariales.</title>
        <authorList>
            <person name="Hensen N."/>
            <person name="Bonometti L."/>
            <person name="Westerberg I."/>
            <person name="Brannstrom I.O."/>
            <person name="Guillou S."/>
            <person name="Cros-Aarteil S."/>
            <person name="Calhoun S."/>
            <person name="Haridas S."/>
            <person name="Kuo A."/>
            <person name="Mondo S."/>
            <person name="Pangilinan J."/>
            <person name="Riley R."/>
            <person name="LaButti K."/>
            <person name="Andreopoulos B."/>
            <person name="Lipzen A."/>
            <person name="Chen C."/>
            <person name="Yan M."/>
            <person name="Daum C."/>
            <person name="Ng V."/>
            <person name="Clum A."/>
            <person name="Steindorff A."/>
            <person name="Ohm R.A."/>
            <person name="Martin F."/>
            <person name="Silar P."/>
            <person name="Natvig D.O."/>
            <person name="Lalanne C."/>
            <person name="Gautier V."/>
            <person name="Ament-Velasquez S.L."/>
            <person name="Kruys A."/>
            <person name="Hutchinson M.I."/>
            <person name="Powell A.J."/>
            <person name="Barry K."/>
            <person name="Miller A.N."/>
            <person name="Grigoriev I.V."/>
            <person name="Debuchy R."/>
            <person name="Gladieux P."/>
            <person name="Hiltunen Thoren M."/>
            <person name="Johannesson H."/>
        </authorList>
    </citation>
    <scope>NUCLEOTIDE SEQUENCE</scope>
    <source>
        <strain evidence="3">SMH4131-1</strain>
    </source>
</reference>
<name>A0AAE0MJ45_9PEZI</name>